<reference evidence="2 3" key="1">
    <citation type="submission" date="2019-07" db="EMBL/GenBank/DDBJ databases">
        <title>Whole genome shotgun sequence of Brevifollis gellanilyticus NBRC 108608.</title>
        <authorList>
            <person name="Hosoyama A."/>
            <person name="Uohara A."/>
            <person name="Ohji S."/>
            <person name="Ichikawa N."/>
        </authorList>
    </citation>
    <scope>NUCLEOTIDE SEQUENCE [LARGE SCALE GENOMIC DNA]</scope>
    <source>
        <strain evidence="2 3">NBRC 108608</strain>
    </source>
</reference>
<protein>
    <submittedName>
        <fullName evidence="2">Uncharacterized protein</fullName>
    </submittedName>
</protein>
<dbReference type="EMBL" id="BKAG01000008">
    <property type="protein sequence ID" value="GEP42184.1"/>
    <property type="molecule type" value="Genomic_DNA"/>
</dbReference>
<organism evidence="2 3">
    <name type="scientific">Brevifollis gellanilyticus</name>
    <dbReference type="NCBI Taxonomy" id="748831"/>
    <lineage>
        <taxon>Bacteria</taxon>
        <taxon>Pseudomonadati</taxon>
        <taxon>Verrucomicrobiota</taxon>
        <taxon>Verrucomicrobiia</taxon>
        <taxon>Verrucomicrobiales</taxon>
        <taxon>Verrucomicrobiaceae</taxon>
    </lineage>
</organism>
<dbReference type="AlphaFoldDB" id="A0A512M635"/>
<sequence>MEGYPLMRALWVDLWRRRWFRWTFTPVASIALSWCCICLILNYVGERRWQQVKARLEAEGETLDYFSLLPASISDEQNFCAIEGLLGLRDPENEALRTEIERQAALITPQIKEAMPLPGLGQAATTNDQAFLQALSLWAEHLAQPGKRTRKVVPAAINGAPLPGLPGLPSAGSSPPSTPEASQPATVAVTWKEARLLLEKHAPLLPLLTQATRQRRKAEYLPRPTRENLPELLYSKPLKHLQAGQGLGELCIFYSLVCMKAGDKAASLDAALVSLRLAQAANMDATLVGSLTCSNQQTSFIRVIKVYLRERFLEETDLALIQQDLQEMDPAAQHLLGLRAEMIWRANCIDYLYAHREQRWGTLRNLPMIGSSSVASGIAPAWVAVAPKGYFSLSKASGTAFFFDRAIAPIKQGGLEKAEARIGYVEDQLANISDWQRPDLFLTKMGFPPLAPLRRGVALGASWRLQAILACALERHYLRHRSYPASLEKLDAEFKAGASLLDVDGLPMHYVQSSDGRFQLWSPGLDGVDDGGKFGEEVVPGSPKSLTNTRYEGDWVWRYEPSVDKK</sequence>
<comment type="caution">
    <text evidence="2">The sequence shown here is derived from an EMBL/GenBank/DDBJ whole genome shotgun (WGS) entry which is preliminary data.</text>
</comment>
<dbReference type="Proteomes" id="UP000321577">
    <property type="component" value="Unassembled WGS sequence"/>
</dbReference>
<proteinExistence type="predicted"/>
<evidence type="ECO:0000313" key="3">
    <source>
        <dbReference type="Proteomes" id="UP000321577"/>
    </source>
</evidence>
<feature type="compositionally biased region" description="Low complexity" evidence="1">
    <location>
        <begin position="164"/>
        <end position="182"/>
    </location>
</feature>
<name>A0A512M635_9BACT</name>
<evidence type="ECO:0000256" key="1">
    <source>
        <dbReference type="SAM" id="MobiDB-lite"/>
    </source>
</evidence>
<keyword evidence="3" id="KW-1185">Reference proteome</keyword>
<accession>A0A512M635</accession>
<evidence type="ECO:0000313" key="2">
    <source>
        <dbReference type="EMBL" id="GEP42184.1"/>
    </source>
</evidence>
<feature type="region of interest" description="Disordered" evidence="1">
    <location>
        <begin position="164"/>
        <end position="186"/>
    </location>
</feature>
<gene>
    <name evidence="2" type="ORF">BGE01nite_14750</name>
</gene>